<dbReference type="InterPro" id="IPR013783">
    <property type="entry name" value="Ig-like_fold"/>
</dbReference>
<evidence type="ECO:0000313" key="3">
    <source>
        <dbReference type="Proteomes" id="UP000618754"/>
    </source>
</evidence>
<dbReference type="Pfam" id="PF18962">
    <property type="entry name" value="Por_Secre_tail"/>
    <property type="match status" value="1"/>
</dbReference>
<proteinExistence type="predicted"/>
<gene>
    <name evidence="2" type="ORF">IDJ75_00655</name>
</gene>
<name>A0ABR7WZK6_9SPHI</name>
<dbReference type="Gene3D" id="2.60.40.10">
    <property type="entry name" value="Immunoglobulins"/>
    <property type="match status" value="1"/>
</dbReference>
<comment type="caution">
    <text evidence="2">The sequence shown here is derived from an EMBL/GenBank/DDBJ whole genome shotgun (WGS) entry which is preliminary data.</text>
</comment>
<dbReference type="NCBIfam" id="TIGR04183">
    <property type="entry name" value="Por_Secre_tail"/>
    <property type="match status" value="1"/>
</dbReference>
<dbReference type="EMBL" id="JACWMW010000001">
    <property type="protein sequence ID" value="MBD1383771.1"/>
    <property type="molecule type" value="Genomic_DNA"/>
</dbReference>
<reference evidence="2 3" key="1">
    <citation type="submission" date="2020-09" db="EMBL/GenBank/DDBJ databases">
        <title>Novel species of Mucilaginibacter isolated from a glacier on the Tibetan Plateau.</title>
        <authorList>
            <person name="Liu Q."/>
            <person name="Xin Y.-H."/>
        </authorList>
    </citation>
    <scope>NUCLEOTIDE SEQUENCE [LARGE SCALE GENOMIC DNA]</scope>
    <source>
        <strain evidence="2 3">CGMCC 1.13878</strain>
    </source>
</reference>
<organism evidence="2 3">
    <name type="scientific">Mucilaginibacter rigui</name>
    <dbReference type="NCBI Taxonomy" id="534635"/>
    <lineage>
        <taxon>Bacteria</taxon>
        <taxon>Pseudomonadati</taxon>
        <taxon>Bacteroidota</taxon>
        <taxon>Sphingobacteriia</taxon>
        <taxon>Sphingobacteriales</taxon>
        <taxon>Sphingobacteriaceae</taxon>
        <taxon>Mucilaginibacter</taxon>
    </lineage>
</organism>
<protein>
    <submittedName>
        <fullName evidence="2">T9SS type A sorting domain-containing protein</fullName>
    </submittedName>
</protein>
<feature type="domain" description="Secretion system C-terminal sorting" evidence="1">
    <location>
        <begin position="832"/>
        <end position="898"/>
    </location>
</feature>
<dbReference type="InterPro" id="IPR026444">
    <property type="entry name" value="Secre_tail"/>
</dbReference>
<dbReference type="RefSeq" id="WP_191173690.1">
    <property type="nucleotide sequence ID" value="NZ_JACWMW010000001.1"/>
</dbReference>
<evidence type="ECO:0000259" key="1">
    <source>
        <dbReference type="Pfam" id="PF18962"/>
    </source>
</evidence>
<keyword evidence="3" id="KW-1185">Reference proteome</keyword>
<evidence type="ECO:0000313" key="2">
    <source>
        <dbReference type="EMBL" id="MBD1383771.1"/>
    </source>
</evidence>
<sequence>MKTQLLRYISPIFIFLFLLGNRTTGQTITVAALNSGLSPDPISLGNNGYVLFGFSVTYSSAATASILQITTVGGVNSQSMFSNGKLYRANSASTTSYSSIGFTQVSGTGSGGTTNIYSNAVQFTGLNETFAAGETKNYFFVADFTVTYFTATSIQFTINKSQSDAFAIGPSYSYQKNSTNTITGPLYHVGATLNWRGGANGNANFSDPANYSTANGNAPSVAPGQYDVVQIGVVDRYNATMPTVTGNKTIGKLVFGSNYVPTLTISAGGSLTANLGMTINAGASPIIASSSTSSVATLNVAGTSTVASTGAIQLSNKITIANTGSFTFLSDASGTGSVRALPSTASLTGTYTVQRWFTGGHPSDRGWRLMSSPVANGSGTYNFSSLQTNLYITGALGGGFDVSPANNATVLLYDTPNKKLISLPSITTGVSVGSGFYFYFRGDKITTLGKLAKNGANYATPETNVVGLQTGTLNQQGITYTLSNAGSGFNLVGNPYASTISMPSGGGAVGNSAPYTGTTGFVYTYTPGANSVSAAVSTVNIASGQGFYVKSNSATSSIAFTESLKATAQVTGSNLLLGKPVGTEQPLITIKMVQDSANYDIAYVRFLDTYKNEYDENEDADDINGSGQNVFLSAMTIDNHAVAVASQPLDKKKTSVFLTVNDNFSGLYTIQKMNLSGIPEVYDIWLMDHFKNDSLDLRANDTYKFNLDKANPLTYGSTRFEIVLRKKALPPYALVSFNGQKTGTDVLLKWNTVNEYDYTSFELQRSSDGTNFETVRNIQSSSQGSYNFKDIYSSNNTATIYYRLKQVDINDMVYYSNIVIITPAKGNGTFAVFPNPATNTIQFTLDQTIKSSSVRLNIFNAMGLLMKSNVFTASTGQQDVSNLTPGNYTIEVTDLNSKKAVLTGKFIKL</sequence>
<accession>A0ABR7WZK6</accession>
<dbReference type="Proteomes" id="UP000618754">
    <property type="component" value="Unassembled WGS sequence"/>
</dbReference>